<feature type="transmembrane region" description="Helical" evidence="1">
    <location>
        <begin position="33"/>
        <end position="54"/>
    </location>
</feature>
<accession>A0A450XM73</accession>
<evidence type="ECO:0000259" key="2">
    <source>
        <dbReference type="PROSITE" id="PS50234"/>
    </source>
</evidence>
<protein>
    <recommendedName>
        <fullName evidence="2">VWFA domain-containing protein</fullName>
    </recommendedName>
</protein>
<keyword evidence="1" id="KW-0472">Membrane</keyword>
<proteinExistence type="predicted"/>
<dbReference type="SUPFAM" id="SSF53300">
    <property type="entry name" value="vWA-like"/>
    <property type="match status" value="1"/>
</dbReference>
<gene>
    <name evidence="3" type="ORF">BECKMB1821G_GA0114241_10648</name>
</gene>
<feature type="domain" description="VWFA" evidence="2">
    <location>
        <begin position="332"/>
        <end position="562"/>
    </location>
</feature>
<dbReference type="AlphaFoldDB" id="A0A450XM73"/>
<keyword evidence="1" id="KW-1133">Transmembrane helix</keyword>
<dbReference type="EMBL" id="CAADFO010000064">
    <property type="protein sequence ID" value="VFK30401.1"/>
    <property type="molecule type" value="Genomic_DNA"/>
</dbReference>
<organism evidence="3">
    <name type="scientific">Candidatus Kentrum sp. MB</name>
    <dbReference type="NCBI Taxonomy" id="2138164"/>
    <lineage>
        <taxon>Bacteria</taxon>
        <taxon>Pseudomonadati</taxon>
        <taxon>Pseudomonadota</taxon>
        <taxon>Gammaproteobacteria</taxon>
        <taxon>Candidatus Kentrum</taxon>
    </lineage>
</organism>
<evidence type="ECO:0000256" key="1">
    <source>
        <dbReference type="SAM" id="Phobius"/>
    </source>
</evidence>
<keyword evidence="1" id="KW-0812">Transmembrane</keyword>
<evidence type="ECO:0000313" key="3">
    <source>
        <dbReference type="EMBL" id="VFK30401.1"/>
    </source>
</evidence>
<name>A0A450XM73_9GAMM</name>
<dbReference type="PROSITE" id="PS50234">
    <property type="entry name" value="VWFA"/>
    <property type="match status" value="1"/>
</dbReference>
<sequence length="819" mass="93781">MIDGLEISLSIERKIKMLKTETQCIFSITGKRLWFPLFLLVYCAGLGISMQSWAGPGDCQQFDFQPYYRHGVLSLAGYARVSRGNEPIYDAPTGGVITGHLPFNTVLSVQAEQGSRLQVARFGAKRSIGWVEKVHTLCRTFPLRGRNGIERKVFIRARTAPKGEKQPSIMARQRPEKGECLPNACRELTRFVLQLVFDEADGYLLLGNRYWLESENSNALLGWVSKDDVYQWPTAYALRPTETPPKNRRLCAYPTKADARAGTRCILAEGGPVWYTTGYRIPILAREGNLYKVAFPAYAGQGASRDSNQAKLSAVGFNNNDLRALTEKRYKDVFFLIDGTKSMQPAIDEVLGRGGKKGVVQGIMEKLRTDPEFHRSSRFRFGFRIYRDRYARGGNLGEGLPLDSPCAPNEDNQRENEQRFQAAITDVRVTTEDDDNYPENLYGGILQAVQRDMRSCPNHMKLLFVIGDAGYDAKAWGDQAIRQDQLIPRLRRETKAGTEQTLVFFIRTPDFANRVSRSETYKSAHALFRTQGIDLLIRLGLPRSFFMDERFQNIPRQVLKRLHRYGKVQINEIVLDMENGASFTESVRAMRQRYPDIEPAFWDILGNSVRKVLKDQYDNRVYDTVTQGYIPISDDFVEEVWLTAMELRNWKDTILAGFGDVLQYREDEIRGKFVETLINGLQMVVKRPVFQEAREIAAEYAQRQGGLPIRENSPLLSYQWEEYMDKTKVPICEISRLANWGYLVQKILSIVYDGRMRPVFEKAKYPQATCTGLSKKGKRIPWIKGMPRGKPLCPNDKRCRYDHPVLGRTIYWVPQEFLP</sequence>
<dbReference type="InterPro" id="IPR036465">
    <property type="entry name" value="vWFA_dom_sf"/>
</dbReference>
<dbReference type="Gene3D" id="3.40.50.410">
    <property type="entry name" value="von Willebrand factor, type A domain"/>
    <property type="match status" value="1"/>
</dbReference>
<dbReference type="InterPro" id="IPR002035">
    <property type="entry name" value="VWF_A"/>
</dbReference>
<reference evidence="3" key="1">
    <citation type="submission" date="2019-02" db="EMBL/GenBank/DDBJ databases">
        <authorList>
            <person name="Gruber-Vodicka R. H."/>
            <person name="Seah K. B. B."/>
        </authorList>
    </citation>
    <scope>NUCLEOTIDE SEQUENCE</scope>
    <source>
        <strain evidence="3">BECK_BZ197</strain>
    </source>
</reference>